<reference evidence="3 4" key="1">
    <citation type="submission" date="2016-02" db="EMBL/GenBank/DDBJ databases">
        <authorList>
            <person name="Teng J.L."/>
            <person name="Tang Y."/>
            <person name="Huang Y."/>
            <person name="Guo F."/>
            <person name="Wei W."/>
            <person name="Chen J.H."/>
            <person name="Wong S.Y."/>
            <person name="Lau S.K."/>
            <person name="Woo P.C."/>
        </authorList>
    </citation>
    <scope>NUCLEOTIDE SEQUENCE [LARGE SCALE GENOMIC DNA]</scope>
    <source>
        <strain evidence="3 4">JCM 13375</strain>
    </source>
</reference>
<sequence length="143" mass="14823">MGSTGKKLLPLSVFAATALSSLGAPTASAAPEPTGPIVHEVSNERTNIAGTSLITVTVDNPPGAKSVPHHHAKSAFITAYVTKGAIRSRVDDALPHVFRTGESWIERPGAHHTISENASATEPAQLLAVFLVRTGDGPLTVDD</sequence>
<dbReference type="InterPro" id="IPR013096">
    <property type="entry name" value="Cupin_2"/>
</dbReference>
<comment type="caution">
    <text evidence="3">The sequence shown here is derived from an EMBL/GenBank/DDBJ whole genome shotgun (WGS) entry which is preliminary data.</text>
</comment>
<dbReference type="Gene3D" id="2.60.120.10">
    <property type="entry name" value="Jelly Rolls"/>
    <property type="match status" value="1"/>
</dbReference>
<dbReference type="Pfam" id="PF07883">
    <property type="entry name" value="Cupin_2"/>
    <property type="match status" value="1"/>
</dbReference>
<feature type="domain" description="Cupin type-2" evidence="2">
    <location>
        <begin position="59"/>
        <end position="130"/>
    </location>
</feature>
<dbReference type="CDD" id="cd02234">
    <property type="entry name" value="cupin_BLR7677-like"/>
    <property type="match status" value="1"/>
</dbReference>
<organism evidence="3 4">
    <name type="scientific">Tsukamurella pseudospumae</name>
    <dbReference type="NCBI Taxonomy" id="239498"/>
    <lineage>
        <taxon>Bacteria</taxon>
        <taxon>Bacillati</taxon>
        <taxon>Actinomycetota</taxon>
        <taxon>Actinomycetes</taxon>
        <taxon>Mycobacteriales</taxon>
        <taxon>Tsukamurellaceae</taxon>
        <taxon>Tsukamurella</taxon>
    </lineage>
</organism>
<dbReference type="InterPro" id="IPR014710">
    <property type="entry name" value="RmlC-like_jellyroll"/>
</dbReference>
<evidence type="ECO:0000256" key="1">
    <source>
        <dbReference type="SAM" id="SignalP"/>
    </source>
</evidence>
<evidence type="ECO:0000259" key="2">
    <source>
        <dbReference type="Pfam" id="PF07883"/>
    </source>
</evidence>
<dbReference type="Proteomes" id="UP000070409">
    <property type="component" value="Unassembled WGS sequence"/>
</dbReference>
<feature type="signal peptide" evidence="1">
    <location>
        <begin position="1"/>
        <end position="29"/>
    </location>
</feature>
<accession>A0A137ZHK1</accession>
<dbReference type="InterPro" id="IPR011051">
    <property type="entry name" value="RmlC_Cupin_sf"/>
</dbReference>
<proteinExistence type="predicted"/>
<feature type="chain" id="PRO_5046844737" evidence="1">
    <location>
        <begin position="30"/>
        <end position="143"/>
    </location>
</feature>
<dbReference type="SUPFAM" id="SSF51182">
    <property type="entry name" value="RmlC-like cupins"/>
    <property type="match status" value="1"/>
</dbReference>
<name>A0A137ZHK1_9ACTN</name>
<keyword evidence="4" id="KW-1185">Reference proteome</keyword>
<dbReference type="PANTHER" id="PTHR38599:SF1">
    <property type="entry name" value="CUPIN DOMAIN PROTEIN (AFU_ORTHOLOGUE AFUA_3G13620)"/>
    <property type="match status" value="1"/>
</dbReference>
<protein>
    <submittedName>
        <fullName evidence="3">Cupin</fullName>
    </submittedName>
</protein>
<evidence type="ECO:0000313" key="3">
    <source>
        <dbReference type="EMBL" id="KXO97668.1"/>
    </source>
</evidence>
<dbReference type="EMBL" id="LSRE01000017">
    <property type="protein sequence ID" value="KXO97668.1"/>
    <property type="molecule type" value="Genomic_DNA"/>
</dbReference>
<gene>
    <name evidence="3" type="ORF">AXK61_21745</name>
</gene>
<keyword evidence="1" id="KW-0732">Signal</keyword>
<evidence type="ECO:0000313" key="4">
    <source>
        <dbReference type="Proteomes" id="UP000070409"/>
    </source>
</evidence>
<dbReference type="PANTHER" id="PTHR38599">
    <property type="entry name" value="CUPIN DOMAIN PROTEIN (AFU_ORTHOLOGUE AFUA_3G13620)"/>
    <property type="match status" value="1"/>
</dbReference>